<name>A0ABM0JLE9_APLCA</name>
<evidence type="ECO:0000313" key="1">
    <source>
        <dbReference type="Proteomes" id="UP000694888"/>
    </source>
</evidence>
<reference evidence="2" key="1">
    <citation type="submission" date="2025-08" db="UniProtKB">
        <authorList>
            <consortium name="RefSeq"/>
        </authorList>
    </citation>
    <scope>IDENTIFICATION</scope>
</reference>
<keyword evidence="1" id="KW-1185">Reference proteome</keyword>
<dbReference type="Proteomes" id="UP000694888">
    <property type="component" value="Unplaced"/>
</dbReference>
<organism evidence="1 2">
    <name type="scientific">Aplysia californica</name>
    <name type="common">California sea hare</name>
    <dbReference type="NCBI Taxonomy" id="6500"/>
    <lineage>
        <taxon>Eukaryota</taxon>
        <taxon>Metazoa</taxon>
        <taxon>Spiralia</taxon>
        <taxon>Lophotrochozoa</taxon>
        <taxon>Mollusca</taxon>
        <taxon>Gastropoda</taxon>
        <taxon>Heterobranchia</taxon>
        <taxon>Euthyneura</taxon>
        <taxon>Tectipleura</taxon>
        <taxon>Aplysiida</taxon>
        <taxon>Aplysioidea</taxon>
        <taxon>Aplysiidae</taxon>
        <taxon>Aplysia</taxon>
    </lineage>
</organism>
<dbReference type="RefSeq" id="XP_005096453.1">
    <property type="nucleotide sequence ID" value="XM_005096396.2"/>
</dbReference>
<protein>
    <submittedName>
        <fullName evidence="2">Annexin A7</fullName>
    </submittedName>
</protein>
<gene>
    <name evidence="2" type="primary">LOC101861885</name>
</gene>
<dbReference type="GeneID" id="101861885"/>
<proteinExistence type="predicted"/>
<sequence length="197" mass="19791">MSYRTNSSLPASQMYYPGLPANGGQGAEKPGIYVPAQSPYAQSPTAYPQAAMPPPGLTTRYAASPQAYAVVSNAGLTGYSSVSPSYPSLAAYSSMPGIPTSSPAYISAGQYPAGVTYAQTALGPRSMPPSPYGGPPLQAGAPLIAGYSTVPGAIPAQATARSYPVGTMAAYPPGYPHPAAGSAPIPYHGAAAFGPPY</sequence>
<accession>A0ABM0JLE9</accession>
<evidence type="ECO:0000313" key="2">
    <source>
        <dbReference type="RefSeq" id="XP_005096453.1"/>
    </source>
</evidence>